<evidence type="ECO:0000256" key="8">
    <source>
        <dbReference type="ARBA" id="ARBA00023242"/>
    </source>
</evidence>
<feature type="non-terminal residue" evidence="11">
    <location>
        <position position="1"/>
    </location>
</feature>
<evidence type="ECO:0000256" key="4">
    <source>
        <dbReference type="ARBA" id="ARBA00022454"/>
    </source>
</evidence>
<evidence type="ECO:0000256" key="1">
    <source>
        <dbReference type="ARBA" id="ARBA00004286"/>
    </source>
</evidence>
<dbReference type="PANTHER" id="PTHR13557">
    <property type="entry name" value="COILED-COIL DOMAIN-CONTAINING PROTEIN 86"/>
    <property type="match status" value="1"/>
</dbReference>
<dbReference type="GO" id="GO:0005694">
    <property type="term" value="C:chromosome"/>
    <property type="evidence" value="ECO:0007669"/>
    <property type="project" value="UniProtKB-SubCell"/>
</dbReference>
<dbReference type="InterPro" id="IPR026570">
    <property type="entry name" value="CCDC86"/>
</dbReference>
<feature type="region of interest" description="Disordered" evidence="10">
    <location>
        <begin position="20"/>
        <end position="80"/>
    </location>
</feature>
<keyword evidence="7" id="KW-0175">Coiled coil</keyword>
<accession>A0A7K9I031</accession>
<evidence type="ECO:0000256" key="9">
    <source>
        <dbReference type="ARBA" id="ARBA00093307"/>
    </source>
</evidence>
<evidence type="ECO:0000256" key="6">
    <source>
        <dbReference type="ARBA" id="ARBA00022934"/>
    </source>
</evidence>
<dbReference type="AlphaFoldDB" id="A0A7K9I031"/>
<comment type="function">
    <text evidence="9">Required for proper chromosome segregation during mitosis and error-free mitotic progression.</text>
</comment>
<dbReference type="PANTHER" id="PTHR13557:SF1">
    <property type="entry name" value="COILED-COIL DOMAIN-CONTAINING PROTEIN 86"/>
    <property type="match status" value="1"/>
</dbReference>
<name>A0A7K9I031_9PICI</name>
<gene>
    <name evidence="11" type="primary">Ccdc86</name>
    <name evidence="11" type="ORF">BUCCAP_R15651</name>
</gene>
<evidence type="ECO:0000256" key="7">
    <source>
        <dbReference type="ARBA" id="ARBA00023054"/>
    </source>
</evidence>
<evidence type="ECO:0000313" key="11">
    <source>
        <dbReference type="EMBL" id="NXH18555.1"/>
    </source>
</evidence>
<dbReference type="GO" id="GO:0005730">
    <property type="term" value="C:nucleolus"/>
    <property type="evidence" value="ECO:0007669"/>
    <property type="project" value="UniProtKB-SubCell"/>
</dbReference>
<keyword evidence="6" id="KW-0164">Citrullination</keyword>
<dbReference type="OrthoDB" id="277961at2759"/>
<comment type="caution">
    <text evidence="11">The sequence shown here is derived from an EMBL/GenBank/DDBJ whole genome shotgun (WGS) entry which is preliminary data.</text>
</comment>
<keyword evidence="5" id="KW-0597">Phosphoprotein</keyword>
<feature type="non-terminal residue" evidence="11">
    <location>
        <position position="182"/>
    </location>
</feature>
<evidence type="ECO:0000313" key="12">
    <source>
        <dbReference type="Proteomes" id="UP000534107"/>
    </source>
</evidence>
<comment type="subcellular location">
    <subcellularLocation>
        <location evidence="1">Chromosome</location>
    </subcellularLocation>
    <subcellularLocation>
        <location evidence="2">Nucleus</location>
        <location evidence="2">Nucleolus</location>
    </subcellularLocation>
</comment>
<evidence type="ECO:0000256" key="2">
    <source>
        <dbReference type="ARBA" id="ARBA00004604"/>
    </source>
</evidence>
<dbReference type="Proteomes" id="UP000534107">
    <property type="component" value="Unassembled WGS sequence"/>
</dbReference>
<keyword evidence="12" id="KW-1185">Reference proteome</keyword>
<evidence type="ECO:0000256" key="3">
    <source>
        <dbReference type="ARBA" id="ARBA00016738"/>
    </source>
</evidence>
<protein>
    <recommendedName>
        <fullName evidence="3">Coiled-coil domain-containing protein 86</fullName>
    </recommendedName>
</protein>
<reference evidence="11 12" key="1">
    <citation type="submission" date="2019-09" db="EMBL/GenBank/DDBJ databases">
        <title>Bird 10,000 Genomes (B10K) Project - Family phase.</title>
        <authorList>
            <person name="Zhang G."/>
        </authorList>
    </citation>
    <scope>NUCLEOTIDE SEQUENCE [LARGE SCALE GENOMIC DNA]</scope>
    <source>
        <strain evidence="11">B10K-DU-001-16</strain>
        <tissue evidence="11">Muscle</tissue>
    </source>
</reference>
<proteinExistence type="predicted"/>
<keyword evidence="4" id="KW-0158">Chromosome</keyword>
<evidence type="ECO:0000256" key="10">
    <source>
        <dbReference type="SAM" id="MobiDB-lite"/>
    </source>
</evidence>
<sequence>AAVCAAPLTSSQRAVRAAWSMELSGEAPGQASGPEQQNGAAPGPTTARRPRKAGKNRKEAVVPIPRGRPKSGRVWKDPGKKRWARGRVTGFWGSAGLRGAWKAAGGVNPRACCVLLLQEKQQRREQNLKRRQENERRAEIVQVIRNPVKLKRAKKKLLRRVEKRDTLALLQKTPVHHRAAKQ</sequence>
<evidence type="ECO:0000256" key="5">
    <source>
        <dbReference type="ARBA" id="ARBA00022553"/>
    </source>
</evidence>
<organism evidence="11 12">
    <name type="scientific">Bucco capensis</name>
    <name type="common">collared puffbird</name>
    <dbReference type="NCBI Taxonomy" id="135168"/>
    <lineage>
        <taxon>Eukaryota</taxon>
        <taxon>Metazoa</taxon>
        <taxon>Chordata</taxon>
        <taxon>Craniata</taxon>
        <taxon>Vertebrata</taxon>
        <taxon>Euteleostomi</taxon>
        <taxon>Archelosauria</taxon>
        <taxon>Archosauria</taxon>
        <taxon>Dinosauria</taxon>
        <taxon>Saurischia</taxon>
        <taxon>Theropoda</taxon>
        <taxon>Coelurosauria</taxon>
        <taxon>Aves</taxon>
        <taxon>Neognathae</taxon>
        <taxon>Neoaves</taxon>
        <taxon>Telluraves</taxon>
        <taxon>Coraciimorphae</taxon>
        <taxon>Piciformes</taxon>
        <taxon>Bucconidae</taxon>
        <taxon>Bucco</taxon>
    </lineage>
</organism>
<keyword evidence="8" id="KW-0539">Nucleus</keyword>
<dbReference type="EMBL" id="VWZO01015340">
    <property type="protein sequence ID" value="NXH18555.1"/>
    <property type="molecule type" value="Genomic_DNA"/>
</dbReference>